<sequence length="205" mass="23179">MRQEVFEIVQKMDKDNIRTQMALQCAPLITGLKVANLLIIPSKNEEFVGAILDGTDISYMRLAKSECKTTFFLYREASLTVWLTKAENRVLLRETGYNGKVLSDILRAVQIRYEAYVQKGKDFPHEIGVLLGYPAEDVKGFVVNEGKNYLYSGYWKVYGDLSEAKQLFYKFDRAKEALIELVSQGIGIRNVIESCSSNLLLDGAA</sequence>
<dbReference type="Proteomes" id="UP000262524">
    <property type="component" value="Unassembled WGS sequence"/>
</dbReference>
<dbReference type="OrthoDB" id="5393676at2"/>
<dbReference type="Pfam" id="PF12672">
    <property type="entry name" value="DUF3793"/>
    <property type="match status" value="1"/>
</dbReference>
<evidence type="ECO:0000313" key="4">
    <source>
        <dbReference type="EMBL" id="RGZ85707.1"/>
    </source>
</evidence>
<dbReference type="EMBL" id="QSEP01000006">
    <property type="protein sequence ID" value="RGZ85707.1"/>
    <property type="molecule type" value="Genomic_DNA"/>
</dbReference>
<organism evidence="1 7">
    <name type="scientific">Anaerobutyricum hallii</name>
    <dbReference type="NCBI Taxonomy" id="39488"/>
    <lineage>
        <taxon>Bacteria</taxon>
        <taxon>Bacillati</taxon>
        <taxon>Bacillota</taxon>
        <taxon>Clostridia</taxon>
        <taxon>Lachnospirales</taxon>
        <taxon>Lachnospiraceae</taxon>
        <taxon>Anaerobutyricum</taxon>
    </lineage>
</organism>
<evidence type="ECO:0000313" key="10">
    <source>
        <dbReference type="Proteomes" id="UP000283700"/>
    </source>
</evidence>
<dbReference type="EMBL" id="CYZL01000004">
    <property type="protein sequence ID" value="CUN81833.1"/>
    <property type="molecule type" value="Genomic_DNA"/>
</dbReference>
<proteinExistence type="predicted"/>
<dbReference type="EMBL" id="QSID01000001">
    <property type="protein sequence ID" value="RHC67947.1"/>
    <property type="molecule type" value="Genomic_DNA"/>
</dbReference>
<evidence type="ECO:0000313" key="9">
    <source>
        <dbReference type="Proteomes" id="UP000262524"/>
    </source>
</evidence>
<evidence type="ECO:0000313" key="8">
    <source>
        <dbReference type="Proteomes" id="UP000095679"/>
    </source>
</evidence>
<dbReference type="Proteomes" id="UP000095679">
    <property type="component" value="Unassembled WGS sequence"/>
</dbReference>
<dbReference type="InterPro" id="IPR024523">
    <property type="entry name" value="DUF3793"/>
</dbReference>
<dbReference type="EMBL" id="QRQO01000008">
    <property type="protein sequence ID" value="RHN15521.1"/>
    <property type="molecule type" value="Genomic_DNA"/>
</dbReference>
<accession>A0A173UGA9</accession>
<protein>
    <submittedName>
        <fullName evidence="3">DUF3793 family protein</fullName>
    </submittedName>
    <submittedName>
        <fullName evidence="1">Protein of uncharacterized function (DUF3793)</fullName>
    </submittedName>
</protein>
<dbReference type="Proteomes" id="UP000095390">
    <property type="component" value="Unassembled WGS sequence"/>
</dbReference>
<dbReference type="AlphaFoldDB" id="A0A173UGA9"/>
<dbReference type="Proteomes" id="UP000286561">
    <property type="component" value="Unassembled WGS sequence"/>
</dbReference>
<evidence type="ECO:0000313" key="1">
    <source>
        <dbReference type="EMBL" id="CUN14093.1"/>
    </source>
</evidence>
<dbReference type="EMBL" id="QSOE01000010">
    <property type="protein sequence ID" value="RGI91451.1"/>
    <property type="molecule type" value="Genomic_DNA"/>
</dbReference>
<dbReference type="RefSeq" id="WP_022169353.1">
    <property type="nucleotide sequence ID" value="NZ_BLYK01000025.1"/>
</dbReference>
<dbReference type="Proteomes" id="UP000284621">
    <property type="component" value="Unassembled WGS sequence"/>
</dbReference>
<keyword evidence="11" id="KW-1185">Reference proteome</keyword>
<evidence type="ECO:0000313" key="7">
    <source>
        <dbReference type="Proteomes" id="UP000095390"/>
    </source>
</evidence>
<dbReference type="EMBL" id="CYYC01000036">
    <property type="protein sequence ID" value="CUN14093.1"/>
    <property type="molecule type" value="Genomic_DNA"/>
</dbReference>
<evidence type="ECO:0000313" key="6">
    <source>
        <dbReference type="EMBL" id="RHN15521.1"/>
    </source>
</evidence>
<evidence type="ECO:0000313" key="12">
    <source>
        <dbReference type="Proteomes" id="UP000286561"/>
    </source>
</evidence>
<evidence type="ECO:0000313" key="5">
    <source>
        <dbReference type="EMBL" id="RHC67947.1"/>
    </source>
</evidence>
<name>A0A173UGA9_9FIRM</name>
<reference evidence="7 8" key="1">
    <citation type="submission" date="2015-09" db="EMBL/GenBank/DDBJ databases">
        <authorList>
            <consortium name="Pathogen Informatics"/>
        </authorList>
    </citation>
    <scope>NUCLEOTIDE SEQUENCE [LARGE SCALE GENOMIC DNA]</scope>
    <source>
        <strain evidence="2 8">2789STDY5834835</strain>
        <strain evidence="1 7">2789STDY5834966</strain>
    </source>
</reference>
<reference evidence="9 10" key="2">
    <citation type="submission" date="2018-08" db="EMBL/GenBank/DDBJ databases">
        <title>A genome reference for cultivated species of the human gut microbiota.</title>
        <authorList>
            <person name="Zou Y."/>
            <person name="Xue W."/>
            <person name="Luo G."/>
        </authorList>
    </citation>
    <scope>NUCLEOTIDE SEQUENCE [LARGE SCALE GENOMIC DNA]</scope>
    <source>
        <strain evidence="6 10">AF31-17AC</strain>
        <strain evidence="5 11">AM34-3LB</strain>
        <strain evidence="4 12">AM48-23BH</strain>
        <strain evidence="3 9">TM10-1AC</strain>
    </source>
</reference>
<evidence type="ECO:0000313" key="11">
    <source>
        <dbReference type="Proteomes" id="UP000284621"/>
    </source>
</evidence>
<evidence type="ECO:0000313" key="2">
    <source>
        <dbReference type="EMBL" id="CUN81833.1"/>
    </source>
</evidence>
<gene>
    <name evidence="5" type="ORF">DW833_00080</name>
    <name evidence="4" type="ORF">DW972_02495</name>
    <name evidence="6" type="ORF">DWZ29_04235</name>
    <name evidence="3" type="ORF">DXD91_02675</name>
    <name evidence="2" type="ORF">ERS852450_00689</name>
    <name evidence="1" type="ORF">ERS852578_02447</name>
</gene>
<evidence type="ECO:0000313" key="3">
    <source>
        <dbReference type="EMBL" id="RGI91451.1"/>
    </source>
</evidence>
<dbReference type="Proteomes" id="UP000283700">
    <property type="component" value="Unassembled WGS sequence"/>
</dbReference>